<feature type="compositionally biased region" description="Basic and acidic residues" evidence="15">
    <location>
        <begin position="69"/>
        <end position="89"/>
    </location>
</feature>
<dbReference type="GeneID" id="107274191"/>
<feature type="repeat" description="LDL-receptor class B" evidence="14">
    <location>
        <begin position="1046"/>
        <end position="1088"/>
    </location>
</feature>
<feature type="region of interest" description="Disordered" evidence="15">
    <location>
        <begin position="47"/>
        <end position="118"/>
    </location>
</feature>
<evidence type="ECO:0000256" key="5">
    <source>
        <dbReference type="ARBA" id="ARBA00022692"/>
    </source>
</evidence>
<feature type="disulfide bond" evidence="13">
    <location>
        <begin position="388"/>
        <end position="400"/>
    </location>
</feature>
<feature type="repeat" description="LDL-receptor class B" evidence="14">
    <location>
        <begin position="782"/>
        <end position="824"/>
    </location>
</feature>
<dbReference type="Pfam" id="PF07645">
    <property type="entry name" value="EGF_CA"/>
    <property type="match status" value="1"/>
</dbReference>
<dbReference type="SUPFAM" id="SSF57196">
    <property type="entry name" value="EGF/Laminin"/>
    <property type="match status" value="2"/>
</dbReference>
<evidence type="ECO:0000256" key="4">
    <source>
        <dbReference type="ARBA" id="ARBA00022583"/>
    </source>
</evidence>
<dbReference type="SUPFAM" id="SSF57184">
    <property type="entry name" value="Growth factor receptor domain"/>
    <property type="match status" value="1"/>
</dbReference>
<keyword evidence="20 21" id="KW-0449">Lipoprotein</keyword>
<dbReference type="InterPro" id="IPR050778">
    <property type="entry name" value="Cueball_EGF_LRP_Nidogen"/>
</dbReference>
<feature type="repeat" description="LDL-receptor class B" evidence="14">
    <location>
        <begin position="869"/>
        <end position="911"/>
    </location>
</feature>
<keyword evidence="10 13" id="KW-1015">Disulfide bond</keyword>
<dbReference type="InterPro" id="IPR000742">
    <property type="entry name" value="EGF"/>
</dbReference>
<feature type="repeat" description="LDL-receptor class B" evidence="14">
    <location>
        <begin position="1132"/>
        <end position="1175"/>
    </location>
</feature>
<evidence type="ECO:0000256" key="3">
    <source>
        <dbReference type="ARBA" id="ARBA00022536"/>
    </source>
</evidence>
<dbReference type="RefSeq" id="XP_015608518.1">
    <property type="nucleotide sequence ID" value="XM_015753032.1"/>
</dbReference>
<dbReference type="SMART" id="SM00135">
    <property type="entry name" value="LY"/>
    <property type="match status" value="20"/>
</dbReference>
<feature type="disulfide bond" evidence="13">
    <location>
        <begin position="348"/>
        <end position="360"/>
    </location>
</feature>
<keyword evidence="3" id="KW-0245">EGF-like domain</keyword>
<dbReference type="CTD" id="4038"/>
<evidence type="ECO:0000313" key="21">
    <source>
        <dbReference type="RefSeq" id="XP_015608519.1"/>
    </source>
</evidence>
<dbReference type="PANTHER" id="PTHR46513:SF44">
    <property type="entry name" value="LDL RECEPTOR RELATED PROTEIN 4"/>
    <property type="match status" value="1"/>
</dbReference>
<feature type="disulfide bond" evidence="13">
    <location>
        <begin position="594"/>
        <end position="609"/>
    </location>
</feature>
<dbReference type="GO" id="GO:0005886">
    <property type="term" value="C:plasma membrane"/>
    <property type="evidence" value="ECO:0007669"/>
    <property type="project" value="UniProtKB-SubCell"/>
</dbReference>
<feature type="disulfide bond" evidence="13">
    <location>
        <begin position="490"/>
        <end position="505"/>
    </location>
</feature>
<organism evidence="19 21">
    <name type="scientific">Cephus cinctus</name>
    <name type="common">Wheat stem sawfly</name>
    <dbReference type="NCBI Taxonomy" id="211228"/>
    <lineage>
        <taxon>Eukaryota</taxon>
        <taxon>Metazoa</taxon>
        <taxon>Ecdysozoa</taxon>
        <taxon>Arthropoda</taxon>
        <taxon>Hexapoda</taxon>
        <taxon>Insecta</taxon>
        <taxon>Pterygota</taxon>
        <taxon>Neoptera</taxon>
        <taxon>Endopterygota</taxon>
        <taxon>Hymenoptera</taxon>
        <taxon>Cephoidea</taxon>
        <taxon>Cephidae</taxon>
        <taxon>Cephus</taxon>
    </lineage>
</organism>
<dbReference type="Gene3D" id="4.10.400.10">
    <property type="entry name" value="Low-density Lipoprotein Receptor"/>
    <property type="match status" value="7"/>
</dbReference>
<feature type="disulfide bond" evidence="13">
    <location>
        <begin position="478"/>
        <end position="496"/>
    </location>
</feature>
<feature type="repeat" description="LDL-receptor class B" evidence="14">
    <location>
        <begin position="1396"/>
        <end position="1438"/>
    </location>
</feature>
<feature type="disulfide bond" evidence="13">
    <location>
        <begin position="327"/>
        <end position="342"/>
    </location>
</feature>
<dbReference type="InterPro" id="IPR000033">
    <property type="entry name" value="LDLR_classB_rpt"/>
</dbReference>
<name>A0AAJ7FU70_CEPCN</name>
<dbReference type="Proteomes" id="UP000694920">
    <property type="component" value="Unplaced"/>
</dbReference>
<dbReference type="InterPro" id="IPR036055">
    <property type="entry name" value="LDL_receptor-like_sf"/>
</dbReference>
<sequence>MKVHKDLGVSFVCTVCSFALWAGSAISTETSSQLPVNKGAARQMYGSGSLRQTGSGPLIFGTTTTPLRRSKDREKNRNNVRQEEKHGESDDQSASYGGYPYEGHGGYGYGGPGGRTHVAPKTNSQLPPGFYVNHRIPVPDYDLPSDVAIYRNGAPVNGMRIPLGNGGLYGQGQSPGTRRGLDRGRGRGGLYGGYDSGGHIGTGGQERIRQDGLHRGRGIGPEGDPDDKFGPEQKTLIHELEDETDAREEVLLSCAWECDHDQFLCVSSCTCISIDKRCDGQYDCDTTEDELNCEETLEMRNSNGSCYGDRDVLCPESGKCISREWLCDGDNDCGDYSDESRCGTRVNCTEDQFECRNGLCVQLSWLCDGENDCKDRSDEENCGEKKECSEHEFKCPDGSCILKNYHCDGDPDCSDGADELKCEVTEVQCSEDEFKCGYPRCVKHQFRCDGDDDCGDWSDEDNCPSRNGASCGANQFRCANGNCISAKWVCDNETDCRGGTDEIMCDYPSPTKDCSPQEEFTCSTGTCVPRIWVCDGVPDCSDGEDEQGCAVTCEITQYLCKPPSVGNDSITSSLSHAVTHHHYHRYCISTKRVCDGVPDCPEQDDELNCPKKRKCASDDRCTQQCILTADNRNGCACEPGYTLGKDNATCQDINECEFERDPVCSQVCNNTPGSFTCGCMKGYVLRPDLRTCKALGANPTLLFANRVDIRQVSLSNSKHTSIRKGLHNAIALDYHYKRGTIYWSDVSLDVIRKVYVNGSDPEDVVRWGLESPGGVAIDWIHDLLFWTDSGTRRVEVITLDSRMRHVIVSSDLDKPRAIAVHPNYGYVYWTDWGPNPKIERADMDGSGRVALITDSVYWPNGLTIDYTANRIFWADAKHRIIESAHLDGKDRKKVISRGLHHPFAITVFEDSIYWTDWHFKSISSANKGNGMGYKIIQSGLHFPMDVHSYHPQRQPDYPNHCGKNNGNCSHMCLPNNKGYSCVCPVGLKIKQDGKSCAATPDNLLIFARKKDLRLRPIDQSTSAFDAVIPVDHIQSAVALTWDAQDNTIYWTDVETDTISRAHLNGTNQRVIIGHNLESPAGLAMDWVTKKLYWTDAGTNRIECSNLDGTMRTLLVFRGLEKPRDIVVDPTAGFMYWSDWGERAKIERAAMDGSQRKVLIGVDLMWPNGLAIDFAKKRLYWADGGMKKIEYSDLNGRDRTVLIHENLPHPFGLVIHESKIYWTDWNTLSIHQADKDTGQNRTVVRSDISGLMDVRVFHRNRQSVTSPCNLNNGNCSHMCLLAPAPYYFKCACPTGLLLANDGKTCPDMPNAYLLVAHRVDIRIISFDVNYSVDVVLPISHLTNASGVDINRRTGDVYWTDTAEDVIKRASFNGKSVETVIDHGIDTADSLTVDSIGRKLYWTDAGLNSIEVSELDGTNRKVLIWSGLDNPRAIALHYPAGLMFWSDWGHNARIERANMDGGERTTVIADNLVWPNGICVDLTENKLYWNDAKLKVIEYSDLNGDKRKTLLRNVDHPYGLAIMGENIYWSDWHAKAILRANKASGSGRDVIVDKLEGLMDIRAVSSSFDMHTSKNACEKNNGGCSHLCLRNPKGYSCACPTGILINEDKKSCNSTPTNFLLFSTRRSLARISFDTPEMWEVAVPLDQYHNIISIDFHFAKQLIFYIDVNLREIRSVSMRNLSDIRVIVEASNFSAPFRLAVDWLANNIYWTDPKHKIISVARLNGSSRKRIIEGVEPRALALFPKEGYMYWSEWQDQHAKIERAALDGSQRKTIVSTDLSYPNGLAIDYQNKKLYWADALKDKIEVSDLHGHFRIQIVPEAIYPFGLAQYENHIYWTDWLKQVVEKADKATGKNRIRIRTSLGSTTEIKAVSPRRQIGWTPCAIDNGGCTHLCLYRRQSYKCACPDEPDLACSTVASKEVPLRKPGTENDPNYDDEETRISELTTLPTNRFNDNKFNDWNTVLNKFNTDASYSLKTVVITCMVLVTITLAIVGGIIYLLCQRKRKQKQYLYAGRRNVLTFSNPNYNASSGDVGPCNAPQDKKSFIWKRLKYDKSQERVYEDNGQSSSPEIVSLIPPSATPSSSRATSVTPRESSPAVIHSSVIKIAS</sequence>
<comment type="subcellular location">
    <subcellularLocation>
        <location evidence="1">Cell membrane</location>
        <topology evidence="1">Single-pass type I membrane protein</topology>
    </subcellularLocation>
</comment>
<dbReference type="InterPro" id="IPR011042">
    <property type="entry name" value="6-blade_b-propeller_TolB-like"/>
</dbReference>
<feature type="disulfide bond" evidence="13">
    <location>
        <begin position="436"/>
        <end position="454"/>
    </location>
</feature>
<dbReference type="KEGG" id="ccin:107274191"/>
<keyword evidence="5 16" id="KW-0812">Transmembrane</keyword>
<dbReference type="InterPro" id="IPR049883">
    <property type="entry name" value="NOTCH1_EGF-like"/>
</dbReference>
<keyword evidence="9 16" id="KW-0472">Membrane</keyword>
<feature type="repeat" description="LDL-receptor class B" evidence="14">
    <location>
        <begin position="1745"/>
        <end position="1789"/>
    </location>
</feature>
<dbReference type="SMART" id="SM00179">
    <property type="entry name" value="EGF_CA"/>
    <property type="match status" value="3"/>
</dbReference>
<evidence type="ECO:0000256" key="8">
    <source>
        <dbReference type="ARBA" id="ARBA00022989"/>
    </source>
</evidence>
<evidence type="ECO:0000256" key="13">
    <source>
        <dbReference type="PROSITE-ProRule" id="PRU00124"/>
    </source>
</evidence>
<dbReference type="SMART" id="SM00181">
    <property type="entry name" value="EGF"/>
    <property type="match status" value="7"/>
</dbReference>
<dbReference type="FunFam" id="2.120.10.30:FF:000241">
    <property type="entry name" value="Low-density lipoprotein receptor-related protein 6"/>
    <property type="match status" value="1"/>
</dbReference>
<evidence type="ECO:0000313" key="19">
    <source>
        <dbReference type="Proteomes" id="UP000694920"/>
    </source>
</evidence>
<dbReference type="GO" id="GO:0005509">
    <property type="term" value="F:calcium ion binding"/>
    <property type="evidence" value="ECO:0007669"/>
    <property type="project" value="InterPro"/>
</dbReference>
<feature type="compositionally biased region" description="Gly residues" evidence="15">
    <location>
        <begin position="103"/>
        <end position="114"/>
    </location>
</feature>
<dbReference type="PROSITE" id="PS01209">
    <property type="entry name" value="LDLRA_1"/>
    <property type="match status" value="2"/>
</dbReference>
<dbReference type="Pfam" id="PF14670">
    <property type="entry name" value="FXa_inhibition"/>
    <property type="match status" value="3"/>
</dbReference>
<feature type="disulfide bond" evidence="13">
    <location>
        <begin position="522"/>
        <end position="540"/>
    </location>
</feature>
<feature type="repeat" description="LDL-receptor class B" evidence="14">
    <location>
        <begin position="825"/>
        <end position="868"/>
    </location>
</feature>
<evidence type="ECO:0000259" key="18">
    <source>
        <dbReference type="PROSITE" id="PS01186"/>
    </source>
</evidence>
<proteinExistence type="predicted"/>
<feature type="disulfide bond" evidence="13">
    <location>
        <begin position="429"/>
        <end position="441"/>
    </location>
</feature>
<dbReference type="InterPro" id="IPR023415">
    <property type="entry name" value="LDLR_class-A_CS"/>
</dbReference>
<feature type="domain" description="EGF-like" evidence="18">
    <location>
        <begin position="677"/>
        <end position="692"/>
    </location>
</feature>
<dbReference type="PROSITE" id="PS50068">
    <property type="entry name" value="LDLRA_2"/>
    <property type="match status" value="8"/>
</dbReference>
<feature type="region of interest" description="Disordered" evidence="15">
    <location>
        <begin position="2055"/>
        <end position="2093"/>
    </location>
</feature>
<dbReference type="RefSeq" id="XP_015608521.1">
    <property type="nucleotide sequence ID" value="XM_015753035.1"/>
</dbReference>
<dbReference type="InterPro" id="IPR018097">
    <property type="entry name" value="EGF_Ca-bd_CS"/>
</dbReference>
<feature type="signal peptide" evidence="17">
    <location>
        <begin position="1"/>
        <end position="27"/>
    </location>
</feature>
<dbReference type="SUPFAM" id="SSF63825">
    <property type="entry name" value="YWTD domain"/>
    <property type="match status" value="4"/>
</dbReference>
<comment type="caution">
    <text evidence="13">Lacks conserved residue(s) required for the propagation of feature annotation.</text>
</comment>
<keyword evidence="7" id="KW-0677">Repeat</keyword>
<evidence type="ECO:0000313" key="20">
    <source>
        <dbReference type="RefSeq" id="XP_015608518.1"/>
    </source>
</evidence>
<gene>
    <name evidence="20 21 22 23" type="primary">LOC107274191</name>
</gene>
<feature type="compositionally biased region" description="Polar residues" evidence="15">
    <location>
        <begin position="49"/>
        <end position="67"/>
    </location>
</feature>
<evidence type="ECO:0000256" key="14">
    <source>
        <dbReference type="PROSITE-ProRule" id="PRU00461"/>
    </source>
</evidence>
<feature type="repeat" description="LDL-receptor class B" evidence="14">
    <location>
        <begin position="1353"/>
        <end position="1395"/>
    </location>
</feature>
<keyword evidence="2" id="KW-1003">Cell membrane</keyword>
<dbReference type="SMART" id="SM00192">
    <property type="entry name" value="LDLa"/>
    <property type="match status" value="8"/>
</dbReference>
<evidence type="ECO:0000256" key="7">
    <source>
        <dbReference type="ARBA" id="ARBA00022737"/>
    </source>
</evidence>
<feature type="disulfide bond" evidence="13">
    <location>
        <begin position="407"/>
        <end position="422"/>
    </location>
</feature>
<keyword evidence="4" id="KW-0254">Endocytosis</keyword>
<evidence type="ECO:0000256" key="17">
    <source>
        <dbReference type="SAM" id="SignalP"/>
    </source>
</evidence>
<reference evidence="20 21" key="1">
    <citation type="submission" date="2025-04" db="UniProtKB">
        <authorList>
            <consortium name="RefSeq"/>
        </authorList>
    </citation>
    <scope>IDENTIFICATION</scope>
</reference>
<dbReference type="InterPro" id="IPR009030">
    <property type="entry name" value="Growth_fac_rcpt_cys_sf"/>
</dbReference>
<keyword evidence="6 17" id="KW-0732">Signal</keyword>
<dbReference type="FunFam" id="4.10.400.10:FF:000065">
    <property type="entry name" value="Transmembrane protease serine 7"/>
    <property type="match status" value="1"/>
</dbReference>
<evidence type="ECO:0000313" key="22">
    <source>
        <dbReference type="RefSeq" id="XP_015608521.1"/>
    </source>
</evidence>
<dbReference type="PROSITE" id="PS51120">
    <property type="entry name" value="LDLRB"/>
    <property type="match status" value="13"/>
</dbReference>
<dbReference type="PRINTS" id="PR00261">
    <property type="entry name" value="LDLRECEPTOR"/>
</dbReference>
<keyword evidence="19" id="KW-1185">Reference proteome</keyword>
<keyword evidence="12" id="KW-0325">Glycoprotein</keyword>
<evidence type="ECO:0000256" key="16">
    <source>
        <dbReference type="SAM" id="Phobius"/>
    </source>
</evidence>
<feature type="disulfide bond" evidence="13">
    <location>
        <begin position="534"/>
        <end position="549"/>
    </location>
</feature>
<evidence type="ECO:0000256" key="2">
    <source>
        <dbReference type="ARBA" id="ARBA00022475"/>
    </source>
</evidence>
<dbReference type="GO" id="GO:0006897">
    <property type="term" value="P:endocytosis"/>
    <property type="evidence" value="ECO:0007669"/>
    <property type="project" value="UniProtKB-KW"/>
</dbReference>
<feature type="compositionally biased region" description="Low complexity" evidence="15">
    <location>
        <begin position="2073"/>
        <end position="2089"/>
    </location>
</feature>
<dbReference type="PROSITE" id="PS01187">
    <property type="entry name" value="EGF_CA"/>
    <property type="match status" value="1"/>
</dbReference>
<feature type="repeat" description="LDL-receptor class B" evidence="14">
    <location>
        <begin position="739"/>
        <end position="781"/>
    </location>
</feature>
<keyword evidence="11 20" id="KW-0675">Receptor</keyword>
<dbReference type="RefSeq" id="XP_015608519.1">
    <property type="nucleotide sequence ID" value="XM_015753033.1"/>
</dbReference>
<keyword evidence="8 16" id="KW-1133">Transmembrane helix</keyword>
<evidence type="ECO:0000256" key="6">
    <source>
        <dbReference type="ARBA" id="ARBA00022729"/>
    </source>
</evidence>
<evidence type="ECO:0000256" key="11">
    <source>
        <dbReference type="ARBA" id="ARBA00023170"/>
    </source>
</evidence>
<feature type="repeat" description="LDL-receptor class B" evidence="14">
    <location>
        <begin position="1089"/>
        <end position="1131"/>
    </location>
</feature>
<feature type="disulfide bond" evidence="13">
    <location>
        <begin position="278"/>
        <end position="293"/>
    </location>
</feature>
<accession>A0AAJ7FU70</accession>
<feature type="chain" id="PRO_5044708845" evidence="17">
    <location>
        <begin position="28"/>
        <end position="2105"/>
    </location>
</feature>
<evidence type="ECO:0000256" key="15">
    <source>
        <dbReference type="SAM" id="MobiDB-lite"/>
    </source>
</evidence>
<dbReference type="PROSITE" id="PS01186">
    <property type="entry name" value="EGF_2"/>
    <property type="match status" value="1"/>
</dbReference>
<evidence type="ECO:0000256" key="12">
    <source>
        <dbReference type="ARBA" id="ARBA00023180"/>
    </source>
</evidence>
<dbReference type="FunFam" id="2.120.10.30:FF:000008">
    <property type="entry name" value="Low-density lipoprotein receptor-related protein 4"/>
    <property type="match status" value="3"/>
</dbReference>
<dbReference type="Gene3D" id="2.10.25.10">
    <property type="entry name" value="Laminin"/>
    <property type="match status" value="2"/>
</dbReference>
<evidence type="ECO:0000313" key="23">
    <source>
        <dbReference type="RefSeq" id="XP_024947207.1"/>
    </source>
</evidence>
<feature type="repeat" description="LDL-receptor class B" evidence="14">
    <location>
        <begin position="1483"/>
        <end position="1524"/>
    </location>
</feature>
<dbReference type="FunFam" id="4.10.400.10:FF:000034">
    <property type="entry name" value="Low-density lipoprotein receptor-related protein 2"/>
    <property type="match status" value="1"/>
</dbReference>
<feature type="disulfide bond" evidence="13">
    <location>
        <begin position="448"/>
        <end position="463"/>
    </location>
</feature>
<dbReference type="Gene3D" id="4.10.1220.10">
    <property type="entry name" value="EGF-type module"/>
    <property type="match status" value="1"/>
</dbReference>
<feature type="transmembrane region" description="Helical" evidence="16">
    <location>
        <begin position="1975"/>
        <end position="1998"/>
    </location>
</feature>
<dbReference type="SUPFAM" id="SSF57424">
    <property type="entry name" value="LDL receptor-like module"/>
    <property type="match status" value="8"/>
</dbReference>
<dbReference type="Pfam" id="PF00057">
    <property type="entry name" value="Ldl_recept_a"/>
    <property type="match status" value="7"/>
</dbReference>
<dbReference type="CDD" id="cd00112">
    <property type="entry name" value="LDLa"/>
    <property type="match status" value="7"/>
</dbReference>
<feature type="disulfide bond" evidence="13">
    <location>
        <begin position="355"/>
        <end position="373"/>
    </location>
</feature>
<dbReference type="RefSeq" id="XP_024947207.1">
    <property type="nucleotide sequence ID" value="XM_025091439.1"/>
</dbReference>
<dbReference type="InterPro" id="IPR001881">
    <property type="entry name" value="EGF-like_Ca-bd_dom"/>
</dbReference>
<dbReference type="PANTHER" id="PTHR46513">
    <property type="entry name" value="VITELLOGENIN RECEPTOR-LIKE PROTEIN-RELATED-RELATED"/>
    <property type="match status" value="1"/>
</dbReference>
<feature type="repeat" description="LDL-receptor class B" evidence="14">
    <location>
        <begin position="1439"/>
        <end position="1482"/>
    </location>
</feature>
<dbReference type="InterPro" id="IPR002172">
    <property type="entry name" value="LDrepeatLR_classA_rpt"/>
</dbReference>
<evidence type="ECO:0000256" key="10">
    <source>
        <dbReference type="ARBA" id="ARBA00023157"/>
    </source>
</evidence>
<feature type="disulfide bond" evidence="13">
    <location>
        <begin position="367"/>
        <end position="382"/>
    </location>
</feature>
<protein>
    <submittedName>
        <fullName evidence="20 21">Low-density lipoprotein receptor-related protein 4 isoform X1</fullName>
    </submittedName>
</protein>
<evidence type="ECO:0000256" key="9">
    <source>
        <dbReference type="ARBA" id="ARBA00023136"/>
    </source>
</evidence>
<dbReference type="Pfam" id="PF00058">
    <property type="entry name" value="Ldl_recept_b"/>
    <property type="match status" value="13"/>
</dbReference>
<evidence type="ECO:0000256" key="1">
    <source>
        <dbReference type="ARBA" id="ARBA00004251"/>
    </source>
</evidence>
<feature type="disulfide bond" evidence="13">
    <location>
        <begin position="471"/>
        <end position="483"/>
    </location>
</feature>
<feature type="repeat" description="LDL-receptor class B" evidence="14">
    <location>
        <begin position="1176"/>
        <end position="1218"/>
    </location>
</feature>
<feature type="disulfide bond" evidence="13">
    <location>
        <begin position="395"/>
        <end position="413"/>
    </location>
</feature>
<dbReference type="FunFam" id="2.10.25.10:FF:000240">
    <property type="entry name" value="Vitamin K-dependent protein S"/>
    <property type="match status" value="1"/>
</dbReference>
<dbReference type="Gene3D" id="2.120.10.30">
    <property type="entry name" value="TolB, C-terminal domain"/>
    <property type="match status" value="4"/>
</dbReference>